<gene>
    <name evidence="1" type="ORF">F5148DRAFT_1355557</name>
</gene>
<protein>
    <submittedName>
        <fullName evidence="1">Peptidase M28</fullName>
    </submittedName>
</protein>
<name>A0ACC0TTF2_9AGAM</name>
<dbReference type="Proteomes" id="UP001207468">
    <property type="component" value="Unassembled WGS sequence"/>
</dbReference>
<evidence type="ECO:0000313" key="1">
    <source>
        <dbReference type="EMBL" id="KAI9437358.1"/>
    </source>
</evidence>
<organism evidence="1 2">
    <name type="scientific">Russula earlei</name>
    <dbReference type="NCBI Taxonomy" id="71964"/>
    <lineage>
        <taxon>Eukaryota</taxon>
        <taxon>Fungi</taxon>
        <taxon>Dikarya</taxon>
        <taxon>Basidiomycota</taxon>
        <taxon>Agaricomycotina</taxon>
        <taxon>Agaricomycetes</taxon>
        <taxon>Russulales</taxon>
        <taxon>Russulaceae</taxon>
        <taxon>Russula</taxon>
    </lineage>
</organism>
<accession>A0ACC0TTF2</accession>
<keyword evidence="2" id="KW-1185">Reference proteome</keyword>
<evidence type="ECO:0000313" key="2">
    <source>
        <dbReference type="Proteomes" id="UP001207468"/>
    </source>
</evidence>
<sequence>MRNIITTLLLLALALPGTFAQGRRETGPDSAPKDSVVEAILQEENNHSQLRLLAHQLFDSIGPRLVGTPQMDAARDWALAKYKSWSIPAEAQNWGVWRGWERGISHIDMISPRVRTLEATQLAWCPSMGNKTVTAGLVILPDLADSAAYAAWMPSVKGKFVMVSMLQPTGRPDDNWDQFGTPQSIQKMKDQRKEITDNWNARIKKSGYTTRTLPVALEKAGAVGIVSSYWSAGFGVDKIFGAYTKTTPSIDIMQEDYGLLYRLVESGADPKISVHVESKERGVVPTFNVVAGIRGTEKPNEYVMLSAHFDSWDGGSGATDNGTGTLMMMEAMRILQKVYPHPKRTILVGHWGSEEEGLNGSRAFVEDHPDTVSHLQALFNQDNGTGRVINTSGQGYLHAYEYLTRWLSKVPSNIRDSVKTTFPGMPGGGGSDFASFDAVGAPGFSLGALNWSYFNYTWHTNRDTYDKLVFDDLSNNVMLVAILAYMASEDPNRASIEKAVLPIDPRTGERVKWPIQVKAIRRGGLD</sequence>
<dbReference type="EMBL" id="JAGFNK010000916">
    <property type="protein sequence ID" value="KAI9437358.1"/>
    <property type="molecule type" value="Genomic_DNA"/>
</dbReference>
<reference evidence="1" key="1">
    <citation type="submission" date="2021-03" db="EMBL/GenBank/DDBJ databases">
        <title>Evolutionary priming and transition to the ectomycorrhizal habit in an iconic lineage of mushroom-forming fungi: is preadaptation a requirement?</title>
        <authorList>
            <consortium name="DOE Joint Genome Institute"/>
            <person name="Looney B.P."/>
            <person name="Miyauchi S."/>
            <person name="Morin E."/>
            <person name="Drula E."/>
            <person name="Courty P.E."/>
            <person name="Chicoki N."/>
            <person name="Fauchery L."/>
            <person name="Kohler A."/>
            <person name="Kuo A."/>
            <person name="LaButti K."/>
            <person name="Pangilinan J."/>
            <person name="Lipzen A."/>
            <person name="Riley R."/>
            <person name="Andreopoulos W."/>
            <person name="He G."/>
            <person name="Johnson J."/>
            <person name="Barry K.W."/>
            <person name="Grigoriev I.V."/>
            <person name="Nagy L."/>
            <person name="Hibbett D."/>
            <person name="Henrissat B."/>
            <person name="Matheny P.B."/>
            <person name="Labbe J."/>
            <person name="Martin A.F."/>
        </authorList>
    </citation>
    <scope>NUCLEOTIDE SEQUENCE</scope>
    <source>
        <strain evidence="1">BPL698</strain>
    </source>
</reference>
<proteinExistence type="predicted"/>
<comment type="caution">
    <text evidence="1">The sequence shown here is derived from an EMBL/GenBank/DDBJ whole genome shotgun (WGS) entry which is preliminary data.</text>
</comment>